<evidence type="ECO:0000313" key="3">
    <source>
        <dbReference type="Proteomes" id="UP000269669"/>
    </source>
</evidence>
<organism evidence="2 3">
    <name type="scientific">Edaphobacter aggregans</name>
    <dbReference type="NCBI Taxonomy" id="570835"/>
    <lineage>
        <taxon>Bacteria</taxon>
        <taxon>Pseudomonadati</taxon>
        <taxon>Acidobacteriota</taxon>
        <taxon>Terriglobia</taxon>
        <taxon>Terriglobales</taxon>
        <taxon>Acidobacteriaceae</taxon>
        <taxon>Edaphobacter</taxon>
    </lineage>
</organism>
<dbReference type="GO" id="GO:0005737">
    <property type="term" value="C:cytoplasm"/>
    <property type="evidence" value="ECO:0007669"/>
    <property type="project" value="TreeGrafter"/>
</dbReference>
<feature type="domain" description="NAD-dependent epimerase/dehydratase" evidence="1">
    <location>
        <begin position="3"/>
        <end position="242"/>
    </location>
</feature>
<dbReference type="Gene3D" id="3.40.50.720">
    <property type="entry name" value="NAD(P)-binding Rossmann-like Domain"/>
    <property type="match status" value="1"/>
</dbReference>
<protein>
    <submittedName>
        <fullName evidence="2">Nucleoside-diphosphate-sugar epimerase</fullName>
    </submittedName>
</protein>
<dbReference type="GO" id="GO:0004029">
    <property type="term" value="F:aldehyde dehydrogenase (NAD+) activity"/>
    <property type="evidence" value="ECO:0007669"/>
    <property type="project" value="TreeGrafter"/>
</dbReference>
<reference evidence="2 3" key="1">
    <citation type="submission" date="2018-12" db="EMBL/GenBank/DDBJ databases">
        <title>Sequencing of bacterial isolates from soil warming experiment in Harvard Forest, Massachusetts, USA.</title>
        <authorList>
            <person name="Deangelis K."/>
        </authorList>
    </citation>
    <scope>NUCLEOTIDE SEQUENCE [LARGE SCALE GENOMIC DNA]</scope>
    <source>
        <strain evidence="2 3">EB153</strain>
    </source>
</reference>
<evidence type="ECO:0000259" key="1">
    <source>
        <dbReference type="Pfam" id="PF01370"/>
    </source>
</evidence>
<gene>
    <name evidence="2" type="ORF">EDE15_2732</name>
</gene>
<dbReference type="RefSeq" id="WP_125485719.1">
    <property type="nucleotide sequence ID" value="NZ_RSDW01000001.1"/>
</dbReference>
<dbReference type="OrthoDB" id="9807212at2"/>
<dbReference type="EMBL" id="RSDW01000001">
    <property type="protein sequence ID" value="RSL17202.1"/>
    <property type="molecule type" value="Genomic_DNA"/>
</dbReference>
<dbReference type="Pfam" id="PF01370">
    <property type="entry name" value="Epimerase"/>
    <property type="match status" value="1"/>
</dbReference>
<sequence length="319" mass="34517">MKILLAGASGAIGQALIPLLIEQQHEVVGAFRNPAHADRVKSLGATPLILDALNAQAVSKAFAEIKPQAVINQLTAIPPRIDLRHFDRDFALTNQLRTEGTRNLTTAAANAGVEKFIAQSFAGWPYAPKGITLKTEEDALDPAPPPQLKPTLDALETLEHTVLRESKFTGIILRYGPLYGPHTSIALGGNGVPEGTTIEDIRNHKISLIGQGTGVWSFLHIHDAATATVAALTQAQRGIYNIVDDDPALVSDWLPYLAECIGAKPPMHVPNAIARIVVGEHGIALMNDIRGVSNEKAKRELNWTPKWTSWRQGFREALS</sequence>
<proteinExistence type="predicted"/>
<dbReference type="SUPFAM" id="SSF51735">
    <property type="entry name" value="NAD(P)-binding Rossmann-fold domains"/>
    <property type="match status" value="1"/>
</dbReference>
<dbReference type="InterPro" id="IPR051783">
    <property type="entry name" value="NAD(P)-dependent_oxidoreduct"/>
</dbReference>
<comment type="caution">
    <text evidence="2">The sequence shown here is derived from an EMBL/GenBank/DDBJ whole genome shotgun (WGS) entry which is preliminary data.</text>
</comment>
<keyword evidence="3" id="KW-1185">Reference proteome</keyword>
<evidence type="ECO:0000313" key="2">
    <source>
        <dbReference type="EMBL" id="RSL17202.1"/>
    </source>
</evidence>
<dbReference type="InterPro" id="IPR036291">
    <property type="entry name" value="NAD(P)-bd_dom_sf"/>
</dbReference>
<accession>A0A428MJZ8</accession>
<dbReference type="PANTHER" id="PTHR48079:SF6">
    <property type="entry name" value="NAD(P)-BINDING DOMAIN-CONTAINING PROTEIN-RELATED"/>
    <property type="match status" value="1"/>
</dbReference>
<name>A0A428MJZ8_9BACT</name>
<dbReference type="Proteomes" id="UP000269669">
    <property type="component" value="Unassembled WGS sequence"/>
</dbReference>
<dbReference type="AlphaFoldDB" id="A0A428MJZ8"/>
<dbReference type="InterPro" id="IPR001509">
    <property type="entry name" value="Epimerase_deHydtase"/>
</dbReference>
<dbReference type="PANTHER" id="PTHR48079">
    <property type="entry name" value="PROTEIN YEEZ"/>
    <property type="match status" value="1"/>
</dbReference>